<evidence type="ECO:0000313" key="11">
    <source>
        <dbReference type="EMBL" id="RSX49055.1"/>
    </source>
</evidence>
<evidence type="ECO:0000256" key="8">
    <source>
        <dbReference type="PROSITE-ProRule" id="PRU01026"/>
    </source>
</evidence>
<evidence type="ECO:0000256" key="7">
    <source>
        <dbReference type="HAMAP-Rule" id="MF_00607"/>
    </source>
</evidence>
<feature type="compositionally biased region" description="Low complexity" evidence="9">
    <location>
        <begin position="9"/>
        <end position="32"/>
    </location>
</feature>
<dbReference type="HAMAP" id="MF_00607">
    <property type="entry name" value="16SrRNA_methyltr_A"/>
    <property type="match status" value="1"/>
</dbReference>
<feature type="binding site" evidence="7 8">
    <location>
        <position position="142"/>
    </location>
    <ligand>
        <name>S-adenosyl-L-methionine</name>
        <dbReference type="ChEBI" id="CHEBI:59789"/>
    </ligand>
</feature>
<dbReference type="PANTHER" id="PTHR11727">
    <property type="entry name" value="DIMETHYLADENOSINE TRANSFERASE"/>
    <property type="match status" value="1"/>
</dbReference>
<keyword evidence="12" id="KW-1185">Reference proteome</keyword>
<name>A0A430F807_9BIFI</name>
<dbReference type="PROSITE" id="PS01131">
    <property type="entry name" value="RRNA_A_DIMETH"/>
    <property type="match status" value="1"/>
</dbReference>
<evidence type="ECO:0000256" key="5">
    <source>
        <dbReference type="ARBA" id="ARBA00022691"/>
    </source>
</evidence>
<dbReference type="InterPro" id="IPR001737">
    <property type="entry name" value="KsgA/Erm"/>
</dbReference>
<feature type="domain" description="Ribosomal RNA adenine methylase transferase N-terminal" evidence="10">
    <location>
        <begin position="71"/>
        <end position="250"/>
    </location>
</feature>
<evidence type="ECO:0000256" key="9">
    <source>
        <dbReference type="SAM" id="MobiDB-lite"/>
    </source>
</evidence>
<reference evidence="11 12" key="1">
    <citation type="submission" date="2018-09" db="EMBL/GenBank/DDBJ databases">
        <title>Characterization of the phylogenetic diversity of five novel species belonging to the genus Bifidobacterium.</title>
        <authorList>
            <person name="Lugli G.A."/>
            <person name="Duranti S."/>
            <person name="Milani C."/>
        </authorList>
    </citation>
    <scope>NUCLEOTIDE SEQUENCE [LARGE SCALE GENOMIC DNA]</scope>
    <source>
        <strain evidence="11 12">2020B</strain>
    </source>
</reference>
<dbReference type="NCBIfam" id="TIGR00755">
    <property type="entry name" value="ksgA"/>
    <property type="match status" value="1"/>
</dbReference>
<keyword evidence="1 7" id="KW-0963">Cytoplasm</keyword>
<comment type="catalytic activity">
    <reaction evidence="7">
        <text>adenosine(1518)/adenosine(1519) in 16S rRNA + 4 S-adenosyl-L-methionine = N(6)-dimethyladenosine(1518)/N(6)-dimethyladenosine(1519) in 16S rRNA + 4 S-adenosyl-L-homocysteine + 4 H(+)</text>
        <dbReference type="Rhea" id="RHEA:19609"/>
        <dbReference type="Rhea" id="RHEA-COMP:10232"/>
        <dbReference type="Rhea" id="RHEA-COMP:10233"/>
        <dbReference type="ChEBI" id="CHEBI:15378"/>
        <dbReference type="ChEBI" id="CHEBI:57856"/>
        <dbReference type="ChEBI" id="CHEBI:59789"/>
        <dbReference type="ChEBI" id="CHEBI:74411"/>
        <dbReference type="ChEBI" id="CHEBI:74493"/>
        <dbReference type="EC" id="2.1.1.182"/>
    </reaction>
</comment>
<feature type="region of interest" description="Disordered" evidence="9">
    <location>
        <begin position="1"/>
        <end position="33"/>
    </location>
</feature>
<dbReference type="InterPro" id="IPR023165">
    <property type="entry name" value="rRNA_Ade_diMease-like_C"/>
</dbReference>
<evidence type="ECO:0000256" key="2">
    <source>
        <dbReference type="ARBA" id="ARBA00022552"/>
    </source>
</evidence>
<dbReference type="EMBL" id="QXGI01000002">
    <property type="protein sequence ID" value="RSX49055.1"/>
    <property type="molecule type" value="Genomic_DNA"/>
</dbReference>
<dbReference type="SMART" id="SM00650">
    <property type="entry name" value="rADc"/>
    <property type="match status" value="1"/>
</dbReference>
<dbReference type="CDD" id="cd02440">
    <property type="entry name" value="AdoMet_MTases"/>
    <property type="match status" value="1"/>
</dbReference>
<proteinExistence type="inferred from homology"/>
<dbReference type="InterPro" id="IPR029063">
    <property type="entry name" value="SAM-dependent_MTases_sf"/>
</dbReference>
<dbReference type="Gene3D" id="3.40.50.150">
    <property type="entry name" value="Vaccinia Virus protein VP39"/>
    <property type="match status" value="1"/>
</dbReference>
<comment type="subcellular location">
    <subcellularLocation>
        <location evidence="7">Cytoplasm</location>
    </subcellularLocation>
</comment>
<accession>A0A430F807</accession>
<dbReference type="FunFam" id="3.40.50.150:FF:000023">
    <property type="entry name" value="Ribosomal RNA small subunit methyltransferase A"/>
    <property type="match status" value="1"/>
</dbReference>
<keyword evidence="3 7" id="KW-0489">Methyltransferase</keyword>
<dbReference type="GO" id="GO:0005829">
    <property type="term" value="C:cytosol"/>
    <property type="evidence" value="ECO:0007669"/>
    <property type="project" value="TreeGrafter"/>
</dbReference>
<dbReference type="PROSITE" id="PS51689">
    <property type="entry name" value="SAM_RNA_A_N6_MT"/>
    <property type="match status" value="1"/>
</dbReference>
<dbReference type="AlphaFoldDB" id="A0A430F807"/>
<comment type="similarity">
    <text evidence="7">Belongs to the class I-like SAM-binding methyltransferase superfamily. rRNA adenine N(6)-methyltransferase family. RsmA subfamily.</text>
</comment>
<sequence length="325" mass="33980">MSAHDEQRTAATAVAAASTTSTDPASAPSATDGASIGGHLLGAADIRRIAADAGISPTKKFGQNFVIDPGTVRRIVREAGVGADDHVLEVGPGLGSLTLAILETGAHMTAVEIDPPVAQRLPGTIGEFMPDAADRLRVVRADALTLTPRNLPDFAGDASFTLVANLPYNVATPILLTLLERFDNLGSFLVMVQKEVADRLSAQPGSKIYGTPSVKLAWYGVAKSVGTIGRNVFWPAPNVDSALVHFDRYAPGDGPAAHAKAGREAVFALIDAAFGQRRKTLHAALKKVVPEGTFAKAGIDMTRRGETLTVDEFVRLADAAKELGA</sequence>
<dbReference type="InterPro" id="IPR011530">
    <property type="entry name" value="rRNA_adenine_dimethylase"/>
</dbReference>
<evidence type="ECO:0000313" key="12">
    <source>
        <dbReference type="Proteomes" id="UP000288052"/>
    </source>
</evidence>
<dbReference type="Gene3D" id="1.10.8.100">
    <property type="entry name" value="Ribosomal RNA adenine dimethylase-like, domain 2"/>
    <property type="match status" value="1"/>
</dbReference>
<feature type="binding site" evidence="7 8">
    <location>
        <position position="66"/>
    </location>
    <ligand>
        <name>S-adenosyl-L-methionine</name>
        <dbReference type="ChEBI" id="CHEBI:59789"/>
    </ligand>
</feature>
<dbReference type="PANTHER" id="PTHR11727:SF7">
    <property type="entry name" value="DIMETHYLADENOSINE TRANSFERASE-RELATED"/>
    <property type="match status" value="1"/>
</dbReference>
<dbReference type="EC" id="2.1.1.182" evidence="7"/>
<keyword evidence="4 7" id="KW-0808">Transferase</keyword>
<keyword evidence="5 7" id="KW-0949">S-adenosyl-L-methionine</keyword>
<evidence type="ECO:0000259" key="10">
    <source>
        <dbReference type="SMART" id="SM00650"/>
    </source>
</evidence>
<dbReference type="RefSeq" id="WP_126031541.1">
    <property type="nucleotide sequence ID" value="NZ_QXGI01000002.1"/>
</dbReference>
<dbReference type="Proteomes" id="UP000288052">
    <property type="component" value="Unassembled WGS sequence"/>
</dbReference>
<organism evidence="11 12">
    <name type="scientific">Bifidobacterium castoris</name>
    <dbReference type="NCBI Taxonomy" id="2306972"/>
    <lineage>
        <taxon>Bacteria</taxon>
        <taxon>Bacillati</taxon>
        <taxon>Actinomycetota</taxon>
        <taxon>Actinomycetes</taxon>
        <taxon>Bifidobacteriales</taxon>
        <taxon>Bifidobacteriaceae</taxon>
        <taxon>Bifidobacterium</taxon>
    </lineage>
</organism>
<keyword evidence="2 7" id="KW-0698">rRNA processing</keyword>
<feature type="binding site" evidence="7 8">
    <location>
        <position position="91"/>
    </location>
    <ligand>
        <name>S-adenosyl-L-methionine</name>
        <dbReference type="ChEBI" id="CHEBI:59789"/>
    </ligand>
</feature>
<evidence type="ECO:0000256" key="6">
    <source>
        <dbReference type="ARBA" id="ARBA00022884"/>
    </source>
</evidence>
<gene>
    <name evidence="7" type="primary">rsmA</name>
    <name evidence="7" type="synonym">ksgA</name>
    <name evidence="11" type="ORF">D2E22_0475</name>
</gene>
<dbReference type="GO" id="GO:0003723">
    <property type="term" value="F:RNA binding"/>
    <property type="evidence" value="ECO:0007669"/>
    <property type="project" value="UniProtKB-UniRule"/>
</dbReference>
<dbReference type="Pfam" id="PF00398">
    <property type="entry name" value="RrnaAD"/>
    <property type="match status" value="1"/>
</dbReference>
<evidence type="ECO:0000256" key="3">
    <source>
        <dbReference type="ARBA" id="ARBA00022603"/>
    </source>
</evidence>
<dbReference type="SUPFAM" id="SSF53335">
    <property type="entry name" value="S-adenosyl-L-methionine-dependent methyltransferases"/>
    <property type="match status" value="1"/>
</dbReference>
<dbReference type="InterPro" id="IPR020596">
    <property type="entry name" value="rRNA_Ade_Mease_Trfase_CS"/>
</dbReference>
<comment type="function">
    <text evidence="7">Specifically dimethylates two adjacent adenosines (A1518 and A1519) in the loop of a conserved hairpin near the 3'-end of 16S rRNA in the 30S particle. May play a critical role in biogenesis of 30S subunits.</text>
</comment>
<dbReference type="InterPro" id="IPR020598">
    <property type="entry name" value="rRNA_Ade_methylase_Trfase_N"/>
</dbReference>
<comment type="caution">
    <text evidence="11">The sequence shown here is derived from an EMBL/GenBank/DDBJ whole genome shotgun (WGS) entry which is preliminary data.</text>
</comment>
<dbReference type="GO" id="GO:0052908">
    <property type="term" value="F:16S rRNA (adenine(1518)-N(6)/adenine(1519)-N(6))-dimethyltransferase activity"/>
    <property type="evidence" value="ECO:0007669"/>
    <property type="project" value="UniProtKB-EC"/>
</dbReference>
<protein>
    <recommendedName>
        <fullName evidence="7">Ribosomal RNA small subunit methyltransferase A</fullName>
        <ecNumber evidence="7">2.1.1.182</ecNumber>
    </recommendedName>
    <alternativeName>
        <fullName evidence="7">16S rRNA (adenine(1518)-N(6)/adenine(1519)-N(6))-dimethyltransferase</fullName>
    </alternativeName>
    <alternativeName>
        <fullName evidence="7">16S rRNA dimethyladenosine transferase</fullName>
    </alternativeName>
    <alternativeName>
        <fullName evidence="7">16S rRNA dimethylase</fullName>
    </alternativeName>
    <alternativeName>
        <fullName evidence="7">S-adenosylmethionine-6-N', N'-adenosyl(rRNA) dimethyltransferase</fullName>
    </alternativeName>
</protein>
<feature type="binding site" evidence="7 8">
    <location>
        <position position="64"/>
    </location>
    <ligand>
        <name>S-adenosyl-L-methionine</name>
        <dbReference type="ChEBI" id="CHEBI:59789"/>
    </ligand>
</feature>
<keyword evidence="6 7" id="KW-0694">RNA-binding</keyword>
<evidence type="ECO:0000256" key="4">
    <source>
        <dbReference type="ARBA" id="ARBA00022679"/>
    </source>
</evidence>
<evidence type="ECO:0000256" key="1">
    <source>
        <dbReference type="ARBA" id="ARBA00022490"/>
    </source>
</evidence>
<dbReference type="OrthoDB" id="9814755at2"/>
<feature type="binding site" evidence="7 8">
    <location>
        <position position="112"/>
    </location>
    <ligand>
        <name>S-adenosyl-L-methionine</name>
        <dbReference type="ChEBI" id="CHEBI:59789"/>
    </ligand>
</feature>
<feature type="binding site" evidence="7 8">
    <location>
        <position position="165"/>
    </location>
    <ligand>
        <name>S-adenosyl-L-methionine</name>
        <dbReference type="ChEBI" id="CHEBI:59789"/>
    </ligand>
</feature>